<name>A0A644X9F9_9ZZZZ</name>
<dbReference type="PROSITE" id="PS51257">
    <property type="entry name" value="PROKAR_LIPOPROTEIN"/>
    <property type="match status" value="1"/>
</dbReference>
<dbReference type="InterPro" id="IPR041183">
    <property type="entry name" value="Cyclophilin-like"/>
</dbReference>
<evidence type="ECO:0000256" key="1">
    <source>
        <dbReference type="SAM" id="MobiDB-lite"/>
    </source>
</evidence>
<comment type="caution">
    <text evidence="3">The sequence shown here is derived from an EMBL/GenBank/DDBJ whole genome shotgun (WGS) entry which is preliminary data.</text>
</comment>
<dbReference type="AlphaFoldDB" id="A0A644X9F9"/>
<feature type="region of interest" description="Disordered" evidence="1">
    <location>
        <begin position="34"/>
        <end position="60"/>
    </location>
</feature>
<reference evidence="3" key="1">
    <citation type="submission" date="2019-08" db="EMBL/GenBank/DDBJ databases">
        <authorList>
            <person name="Kucharzyk K."/>
            <person name="Murdoch R.W."/>
            <person name="Higgins S."/>
            <person name="Loffler F."/>
        </authorList>
    </citation>
    <scope>NUCLEOTIDE SEQUENCE</scope>
</reference>
<proteinExistence type="predicted"/>
<gene>
    <name evidence="3" type="ORF">SDC9_59053</name>
</gene>
<organism evidence="3">
    <name type="scientific">bioreactor metagenome</name>
    <dbReference type="NCBI Taxonomy" id="1076179"/>
    <lineage>
        <taxon>unclassified sequences</taxon>
        <taxon>metagenomes</taxon>
        <taxon>ecological metagenomes</taxon>
    </lineage>
</organism>
<dbReference type="InterPro" id="IPR029000">
    <property type="entry name" value="Cyclophilin-like_dom_sf"/>
</dbReference>
<dbReference type="EMBL" id="VSSQ01002010">
    <property type="protein sequence ID" value="MPM12699.1"/>
    <property type="molecule type" value="Genomic_DNA"/>
</dbReference>
<dbReference type="Pfam" id="PF18050">
    <property type="entry name" value="Cyclophil_like2"/>
    <property type="match status" value="1"/>
</dbReference>
<dbReference type="Gene3D" id="2.40.100.20">
    <property type="match status" value="1"/>
</dbReference>
<dbReference type="SUPFAM" id="SSF50891">
    <property type="entry name" value="Cyclophilin-like"/>
    <property type="match status" value="1"/>
</dbReference>
<sequence length="183" mass="19837">MYLSRLLPLFLALCMLITGVAGCSMNNGARTIPDAGESAAGSKESTLPNDAPADDQSTVDSEEANLVRLIIEVGEDRVTTVLNDSETARDFMSLLPLTLKMSDYNATEKVADLPRELSLEGAPNSYDPEAGDICTYAPWGNFVVFYKNFGNTNGLVPLAHIESGLEHFTEQSGEFDIIINIEK</sequence>
<evidence type="ECO:0000313" key="3">
    <source>
        <dbReference type="EMBL" id="MPM12699.1"/>
    </source>
</evidence>
<feature type="domain" description="Cyclophilin-like" evidence="2">
    <location>
        <begin position="71"/>
        <end position="179"/>
    </location>
</feature>
<evidence type="ECO:0000259" key="2">
    <source>
        <dbReference type="Pfam" id="PF18050"/>
    </source>
</evidence>
<accession>A0A644X9F9</accession>
<protein>
    <recommendedName>
        <fullName evidence="2">Cyclophilin-like domain-containing protein</fullName>
    </recommendedName>
</protein>